<sequence>MFERFTTGARRAVVTAQEEARDRRASAIRTEHLLLGLYSVPDSLALRLLAERGIDRAEIVADVDALGVDLTGEPSAEALATLGIDLDEVRRQAEEAFGPGALERTRAGRRQRERRGGHMAFHATAKKAMELSLREALRLKHGHIGTEHLLLALLHPGMGAGHDVLARRGITLDDMRVAVAGAGAGEASG</sequence>
<dbReference type="Gene3D" id="1.10.1780.10">
    <property type="entry name" value="Clp, N-terminal domain"/>
    <property type="match status" value="2"/>
</dbReference>
<reference evidence="3 4" key="1">
    <citation type="submission" date="2019-07" db="EMBL/GenBank/DDBJ databases">
        <title>Whole genome shotgun sequence of Pseudonocardia sulfidoxydans NBRC 16205.</title>
        <authorList>
            <person name="Hosoyama A."/>
            <person name="Uohara A."/>
            <person name="Ohji S."/>
            <person name="Ichikawa N."/>
        </authorList>
    </citation>
    <scope>NUCLEOTIDE SEQUENCE [LARGE SCALE GENOMIC DNA]</scope>
    <source>
        <strain evidence="3 4">NBRC 16205</strain>
    </source>
</reference>
<evidence type="ECO:0000256" key="1">
    <source>
        <dbReference type="PROSITE-ProRule" id="PRU01251"/>
    </source>
</evidence>
<keyword evidence="3" id="KW-0378">Hydrolase</keyword>
<keyword evidence="3" id="KW-0645">Protease</keyword>
<dbReference type="PANTHER" id="PTHR47016:SF5">
    <property type="entry name" value="CLP DOMAIN SUPERFAMILY PROTEIN"/>
    <property type="match status" value="1"/>
</dbReference>
<dbReference type="AlphaFoldDB" id="A0A511DPB5"/>
<gene>
    <name evidence="3" type="ORF">PSU4_56140</name>
</gene>
<dbReference type="RefSeq" id="WP_147115106.1">
    <property type="nucleotide sequence ID" value="NZ_BJVJ01000103.1"/>
</dbReference>
<dbReference type="PANTHER" id="PTHR47016">
    <property type="entry name" value="ATP-DEPENDENT CLP PROTEASE ATP-BINDING SUBUNIT CLPT1, CHLOROPLASTIC"/>
    <property type="match status" value="1"/>
</dbReference>
<dbReference type="OrthoDB" id="3628183at2"/>
<name>A0A511DPB5_9PSEU</name>
<dbReference type="SUPFAM" id="SSF81923">
    <property type="entry name" value="Double Clp-N motif"/>
    <property type="match status" value="2"/>
</dbReference>
<dbReference type="PROSITE" id="PS51903">
    <property type="entry name" value="CLP_R"/>
    <property type="match status" value="1"/>
</dbReference>
<dbReference type="GO" id="GO:0006508">
    <property type="term" value="P:proteolysis"/>
    <property type="evidence" value="ECO:0007669"/>
    <property type="project" value="UniProtKB-KW"/>
</dbReference>
<accession>A0A511DPB5</accession>
<proteinExistence type="predicted"/>
<dbReference type="InterPro" id="IPR004176">
    <property type="entry name" value="Clp_R_N"/>
</dbReference>
<dbReference type="EMBL" id="BJVJ01000103">
    <property type="protein sequence ID" value="GEL26660.1"/>
    <property type="molecule type" value="Genomic_DNA"/>
</dbReference>
<evidence type="ECO:0000313" key="4">
    <source>
        <dbReference type="Proteomes" id="UP000321685"/>
    </source>
</evidence>
<evidence type="ECO:0000259" key="2">
    <source>
        <dbReference type="PROSITE" id="PS51903"/>
    </source>
</evidence>
<dbReference type="Proteomes" id="UP000321685">
    <property type="component" value="Unassembled WGS sequence"/>
</dbReference>
<evidence type="ECO:0000313" key="3">
    <source>
        <dbReference type="EMBL" id="GEL26660.1"/>
    </source>
</evidence>
<comment type="caution">
    <text evidence="3">The sequence shown here is derived from an EMBL/GenBank/DDBJ whole genome shotgun (WGS) entry which is preliminary data.</text>
</comment>
<organism evidence="3 4">
    <name type="scientific">Pseudonocardia sulfidoxydans NBRC 16205</name>
    <dbReference type="NCBI Taxonomy" id="1223511"/>
    <lineage>
        <taxon>Bacteria</taxon>
        <taxon>Bacillati</taxon>
        <taxon>Actinomycetota</taxon>
        <taxon>Actinomycetes</taxon>
        <taxon>Pseudonocardiales</taxon>
        <taxon>Pseudonocardiaceae</taxon>
        <taxon>Pseudonocardia</taxon>
    </lineage>
</organism>
<dbReference type="InterPro" id="IPR036628">
    <property type="entry name" value="Clp_N_dom_sf"/>
</dbReference>
<dbReference type="InterPro" id="IPR044217">
    <property type="entry name" value="CLPT1/2"/>
</dbReference>
<keyword evidence="1" id="KW-0677">Repeat</keyword>
<protein>
    <submittedName>
        <fullName evidence="3">Clp protease</fullName>
    </submittedName>
</protein>
<keyword evidence="4" id="KW-1185">Reference proteome</keyword>
<feature type="domain" description="Clp R" evidence="2">
    <location>
        <begin position="2"/>
        <end position="186"/>
    </location>
</feature>
<dbReference type="GO" id="GO:0008233">
    <property type="term" value="F:peptidase activity"/>
    <property type="evidence" value="ECO:0007669"/>
    <property type="project" value="UniProtKB-KW"/>
</dbReference>
<dbReference type="Pfam" id="PF02861">
    <property type="entry name" value="Clp_N"/>
    <property type="match status" value="2"/>
</dbReference>